<dbReference type="InterPro" id="IPR009531">
    <property type="entry name" value="DUF1150"/>
</dbReference>
<dbReference type="Pfam" id="PF06620">
    <property type="entry name" value="DUF1150"/>
    <property type="match status" value="1"/>
</dbReference>
<organism evidence="1 2">
    <name type="scientific">Komagataeibacter xylinus</name>
    <name type="common">Gluconacetobacter xylinus</name>
    <dbReference type="NCBI Taxonomy" id="28448"/>
    <lineage>
        <taxon>Bacteria</taxon>
        <taxon>Pseudomonadati</taxon>
        <taxon>Pseudomonadota</taxon>
        <taxon>Alphaproteobacteria</taxon>
        <taxon>Acetobacterales</taxon>
        <taxon>Acetobacteraceae</taxon>
        <taxon>Komagataeibacter</taxon>
    </lineage>
</organism>
<reference evidence="1 2" key="1">
    <citation type="submission" date="2017-07" db="EMBL/GenBank/DDBJ databases">
        <title>A draft genome sequence of Komagataeibacter xylinus LMG 1515.</title>
        <authorList>
            <person name="Skraban J."/>
            <person name="Cleenwerck I."/>
            <person name="Vandamme P."/>
            <person name="Trcek J."/>
        </authorList>
    </citation>
    <scope>NUCLEOTIDE SEQUENCE [LARGE SCALE GENOMIC DNA]</scope>
    <source>
        <strain evidence="1 2">LMG 1515</strain>
    </source>
</reference>
<protein>
    <submittedName>
        <fullName evidence="1">Uncharacterized protein</fullName>
    </submittedName>
</protein>
<dbReference type="OrthoDB" id="8449790at2"/>
<sequence>MRVTTRNGRVLLHGEPAEPTTSPYMISTGELRGLGMEAVAYIRAVQVEGEDAFAIHAADGTPLAVAEDRDEAVNAIVQHDMMLVPLH</sequence>
<evidence type="ECO:0000313" key="2">
    <source>
        <dbReference type="Proteomes" id="UP000248257"/>
    </source>
</evidence>
<dbReference type="AlphaFoldDB" id="A0A318PQ37"/>
<proteinExistence type="predicted"/>
<accession>A0A318PQ37</accession>
<dbReference type="STRING" id="1220579.GCA_001571345_00214"/>
<dbReference type="Proteomes" id="UP000248257">
    <property type="component" value="Unassembled WGS sequence"/>
</dbReference>
<name>A0A318PQ37_KOMXY</name>
<gene>
    <name evidence="1" type="ORF">CFR75_01740</name>
</gene>
<dbReference type="RefSeq" id="WP_061271543.1">
    <property type="nucleotide sequence ID" value="NZ_CBCRXN010000002.1"/>
</dbReference>
<comment type="caution">
    <text evidence="1">The sequence shown here is derived from an EMBL/GenBank/DDBJ whole genome shotgun (WGS) entry which is preliminary data.</text>
</comment>
<keyword evidence="2" id="KW-1185">Reference proteome</keyword>
<evidence type="ECO:0000313" key="1">
    <source>
        <dbReference type="EMBL" id="PYD58462.1"/>
    </source>
</evidence>
<dbReference type="EMBL" id="NKUC01000002">
    <property type="protein sequence ID" value="PYD58462.1"/>
    <property type="molecule type" value="Genomic_DNA"/>
</dbReference>